<comment type="caution">
    <text evidence="4">The sequence shown here is derived from an EMBL/GenBank/DDBJ whole genome shotgun (WGS) entry which is preliminary data.</text>
</comment>
<proteinExistence type="inferred from homology"/>
<dbReference type="Proteomes" id="UP001210211">
    <property type="component" value="Unassembled WGS sequence"/>
</dbReference>
<dbReference type="SUPFAM" id="SSF51197">
    <property type="entry name" value="Clavaminate synthase-like"/>
    <property type="match status" value="1"/>
</dbReference>
<dbReference type="InterPro" id="IPR027450">
    <property type="entry name" value="AlkB-like"/>
</dbReference>
<name>A0AAD5ZCM9_9POAL</name>
<dbReference type="Pfam" id="PF13532">
    <property type="entry name" value="2OG-FeII_Oxy_2"/>
    <property type="match status" value="1"/>
</dbReference>
<dbReference type="EMBL" id="JAMRDG010000002">
    <property type="protein sequence ID" value="KAJ3691063.1"/>
    <property type="molecule type" value="Genomic_DNA"/>
</dbReference>
<organism evidence="4 5">
    <name type="scientific">Rhynchospora tenuis</name>
    <dbReference type="NCBI Taxonomy" id="198213"/>
    <lineage>
        <taxon>Eukaryota</taxon>
        <taxon>Viridiplantae</taxon>
        <taxon>Streptophyta</taxon>
        <taxon>Embryophyta</taxon>
        <taxon>Tracheophyta</taxon>
        <taxon>Spermatophyta</taxon>
        <taxon>Magnoliopsida</taxon>
        <taxon>Liliopsida</taxon>
        <taxon>Poales</taxon>
        <taxon>Cyperaceae</taxon>
        <taxon>Cyperoideae</taxon>
        <taxon>Rhynchosporeae</taxon>
        <taxon>Rhynchospora</taxon>
    </lineage>
</organism>
<evidence type="ECO:0000256" key="1">
    <source>
        <dbReference type="ARBA" id="ARBA00007879"/>
    </source>
</evidence>
<evidence type="ECO:0000313" key="4">
    <source>
        <dbReference type="EMBL" id="KAJ3691063.1"/>
    </source>
</evidence>
<dbReference type="InterPro" id="IPR044842">
    <property type="entry name" value="ALKBH9B/ALKBH10B-like"/>
</dbReference>
<keyword evidence="5" id="KW-1185">Reference proteome</keyword>
<reference evidence="4 5" key="1">
    <citation type="journal article" date="2022" name="Cell">
        <title>Repeat-based holocentromeres influence genome architecture and karyotype evolution.</title>
        <authorList>
            <person name="Hofstatter P.G."/>
            <person name="Thangavel G."/>
            <person name="Lux T."/>
            <person name="Neumann P."/>
            <person name="Vondrak T."/>
            <person name="Novak P."/>
            <person name="Zhang M."/>
            <person name="Costa L."/>
            <person name="Castellani M."/>
            <person name="Scott A."/>
            <person name="Toegelov H."/>
            <person name="Fuchs J."/>
            <person name="Mata-Sucre Y."/>
            <person name="Dias Y."/>
            <person name="Vanzela A.L.L."/>
            <person name="Huettel B."/>
            <person name="Almeida C.C.S."/>
            <person name="Simkova H."/>
            <person name="Souza G."/>
            <person name="Pedrosa-Harand A."/>
            <person name="Macas J."/>
            <person name="Mayer K.F.X."/>
            <person name="Houben A."/>
            <person name="Marques A."/>
        </authorList>
    </citation>
    <scope>NUCLEOTIDE SEQUENCE [LARGE SCALE GENOMIC DNA]</scope>
    <source>
        <strain evidence="4">RhyTen1mFocal</strain>
    </source>
</reference>
<dbReference type="GO" id="GO:0006402">
    <property type="term" value="P:mRNA catabolic process"/>
    <property type="evidence" value="ECO:0007669"/>
    <property type="project" value="InterPro"/>
</dbReference>
<dbReference type="PANTHER" id="PTHR31447">
    <property type="entry name" value="HYDROXYPROLINE-RICH GLYCOPROTEIN FAMILY PROTEIN-RELATED"/>
    <property type="match status" value="1"/>
</dbReference>
<evidence type="ECO:0000256" key="2">
    <source>
        <dbReference type="SAM" id="MobiDB-lite"/>
    </source>
</evidence>
<feature type="compositionally biased region" description="Basic and acidic residues" evidence="2">
    <location>
        <begin position="430"/>
        <end position="439"/>
    </location>
</feature>
<dbReference type="Gene3D" id="2.60.120.590">
    <property type="entry name" value="Alpha-ketoglutarate-dependent dioxygenase AlkB-like"/>
    <property type="match status" value="1"/>
</dbReference>
<dbReference type="GO" id="GO:0032451">
    <property type="term" value="F:demethylase activity"/>
    <property type="evidence" value="ECO:0007669"/>
    <property type="project" value="InterPro"/>
</dbReference>
<accession>A0AAD5ZCM9</accession>
<dbReference type="GO" id="GO:0003729">
    <property type="term" value="F:mRNA binding"/>
    <property type="evidence" value="ECO:0007669"/>
    <property type="project" value="InterPro"/>
</dbReference>
<sequence>MADPLVRAHQVSERETAAEFLTYWLPFLSQDLCDQCTTAIHRRIQSLCSGGSESEQVEPTWMHQAYNHIKPTGQDLVPETSCSSICITPSCWDPDQQPCNQTNGIVPTGWKLVPALSTPPNSSKFNSRQVTEFSRTRTSWADMAQEDEARFRRELEEERRGEIRKQKMELYIEPNELNRFRNVKRNEEFVCLERIRGRIINIVSGLELHAGIFSPIEQKRIVDFVHQLQDQGQKGELGERRYSAPAKWMRGKGRVTMQFGCNYNYATDRNGNPPGIRQNVAADPMPDLFKIMIKRLLKWHVLPMTCIPDSCIVNMYEPGDCIPPHIDSHDFVRPFCTVSFVSECNIIFGTSLKVLGPGEFGGSFSIPLPVGSVLVLNGNGADVAKHCVPAVPTKRISITFRKMEKSKWPAGFSLEPDLQNVVPFPYDSTSGEKGRRSSEESSGNSRISNSSSHLNSNSTPNSNSSSSFRGGKRSRGKAPMIRTLYKSPSSAEYSHEEGAV</sequence>
<evidence type="ECO:0000313" key="5">
    <source>
        <dbReference type="Proteomes" id="UP001210211"/>
    </source>
</evidence>
<dbReference type="InterPro" id="IPR005123">
    <property type="entry name" value="Oxoglu/Fe-dep_dioxygenase_dom"/>
</dbReference>
<comment type="similarity">
    <text evidence="1">Belongs to the alkB family.</text>
</comment>
<evidence type="ECO:0000259" key="3">
    <source>
        <dbReference type="PROSITE" id="PS51471"/>
    </source>
</evidence>
<dbReference type="PROSITE" id="PS51471">
    <property type="entry name" value="FE2OG_OXY"/>
    <property type="match status" value="1"/>
</dbReference>
<feature type="region of interest" description="Disordered" evidence="2">
    <location>
        <begin position="423"/>
        <end position="500"/>
    </location>
</feature>
<dbReference type="AlphaFoldDB" id="A0AAD5ZCM9"/>
<gene>
    <name evidence="4" type="ORF">LUZ61_020227</name>
</gene>
<dbReference type="PANTHER" id="PTHR31447:SF5">
    <property type="entry name" value="FE2OG DIOXYGENASE DOMAIN-CONTAINING PROTEIN"/>
    <property type="match status" value="1"/>
</dbReference>
<feature type="domain" description="Fe2OG dioxygenase" evidence="3">
    <location>
        <begin position="307"/>
        <end position="404"/>
    </location>
</feature>
<feature type="compositionally biased region" description="Low complexity" evidence="2">
    <location>
        <begin position="440"/>
        <end position="469"/>
    </location>
</feature>
<protein>
    <recommendedName>
        <fullName evidence="3">Fe2OG dioxygenase domain-containing protein</fullName>
    </recommendedName>
</protein>
<dbReference type="InterPro" id="IPR037151">
    <property type="entry name" value="AlkB-like_sf"/>
</dbReference>